<dbReference type="SUPFAM" id="SSF48613">
    <property type="entry name" value="Heme oxygenase-like"/>
    <property type="match status" value="1"/>
</dbReference>
<comment type="pathway">
    <text evidence="1 5">Cofactor biosynthesis; pyrroloquinoline quinone biosynthesis.</text>
</comment>
<dbReference type="EC" id="1.3.3.11" evidence="5"/>
<gene>
    <name evidence="5 7" type="primary">pqqC</name>
    <name evidence="7" type="ORF">QWZ12_00845</name>
</gene>
<comment type="function">
    <text evidence="5">Ring cyclization and eight-electron oxidation of 3a-(2-amino-2-carboxyethyl)-4,5-dioxo-4,5,6,7,8,9-hexahydroquinoline-7,9-dicarboxylic-acid to PQQ.</text>
</comment>
<dbReference type="Pfam" id="PF03070">
    <property type="entry name" value="TENA_THI-4"/>
    <property type="match status" value="1"/>
</dbReference>
<organism evidence="7 8">
    <name type="scientific">Methylobacterium adhaesivum</name>
    <dbReference type="NCBI Taxonomy" id="333297"/>
    <lineage>
        <taxon>Bacteria</taxon>
        <taxon>Pseudomonadati</taxon>
        <taxon>Pseudomonadota</taxon>
        <taxon>Alphaproteobacteria</taxon>
        <taxon>Hyphomicrobiales</taxon>
        <taxon>Methylobacteriaceae</taxon>
        <taxon>Methylobacterium</taxon>
    </lineage>
</organism>
<evidence type="ECO:0000256" key="5">
    <source>
        <dbReference type="HAMAP-Rule" id="MF_00654"/>
    </source>
</evidence>
<comment type="catalytic activity">
    <reaction evidence="5">
        <text>6-(2-amino-2-carboxyethyl)-7,8-dioxo-1,2,3,4,7,8-hexahydroquinoline-2,4-dicarboxylate + 3 O2 = pyrroloquinoline quinone + 2 H2O2 + 2 H2O + H(+)</text>
        <dbReference type="Rhea" id="RHEA:10692"/>
        <dbReference type="ChEBI" id="CHEBI:15377"/>
        <dbReference type="ChEBI" id="CHEBI:15378"/>
        <dbReference type="ChEBI" id="CHEBI:15379"/>
        <dbReference type="ChEBI" id="CHEBI:16240"/>
        <dbReference type="ChEBI" id="CHEBI:58442"/>
        <dbReference type="ChEBI" id="CHEBI:58778"/>
        <dbReference type="EC" id="1.3.3.11"/>
    </reaction>
</comment>
<dbReference type="Proteomes" id="UP001224644">
    <property type="component" value="Unassembled WGS sequence"/>
</dbReference>
<dbReference type="PANTHER" id="PTHR40279:SF3">
    <property type="entry name" value="4-AMINOBENZOATE SYNTHASE"/>
    <property type="match status" value="1"/>
</dbReference>
<sequence>MTAPFPTPVTDESQRLLSPDELAAALRDIGARRYHNLHPFHRLLHDGKLNKDQVRAWALNRYYYQAMIPIKDAAVLARMEDASLRRIWRQRIVDHDGDAPGDGGIERWLKLAEGVGFTRDYVESTQGILSATRFSVDAYVHFVKERSLLEAIASSLTEMFSPTIISERVAGMLKNYDFITKDTLAYFDKRLTQAPRDADFALDYVQQHATTPQLQRQAMAALTFKCNVLWTQLDALYFAYVAPGMIPPDAWTPGTGLVPEAAATTTAQAAGTGTLGPHDVPRLPRGVRLRHDAVRDQHVLLAPERTFDLDANAVAVLEYVDGTRTVRDIAGLLAEKFTADRAVIEADILVMLNDLATKRVLER</sequence>
<reference evidence="8" key="1">
    <citation type="journal article" date="2019" name="Int. J. Syst. Evol. Microbiol.">
        <title>The Global Catalogue of Microorganisms (GCM) 10K type strain sequencing project: providing services to taxonomists for standard genome sequencing and annotation.</title>
        <authorList>
            <consortium name="The Broad Institute Genomics Platform"/>
            <consortium name="The Broad Institute Genome Sequencing Center for Infectious Disease"/>
            <person name="Wu L."/>
            <person name="Ma J."/>
        </authorList>
    </citation>
    <scope>NUCLEOTIDE SEQUENCE [LARGE SCALE GENOMIC DNA]</scope>
    <source>
        <strain evidence="8">CECT 7069</strain>
    </source>
</reference>
<dbReference type="PANTHER" id="PTHR40279">
    <property type="entry name" value="PQQC-LIKE PROTEIN"/>
    <property type="match status" value="1"/>
</dbReference>
<dbReference type="NCBIfam" id="TIGR02111">
    <property type="entry name" value="PQQ_syn_pqqC"/>
    <property type="match status" value="1"/>
</dbReference>
<evidence type="ECO:0000313" key="8">
    <source>
        <dbReference type="Proteomes" id="UP001224644"/>
    </source>
</evidence>
<dbReference type="InterPro" id="IPR011845">
    <property type="entry name" value="PqqC"/>
</dbReference>
<dbReference type="RefSeq" id="WP_238228487.1">
    <property type="nucleotide sequence ID" value="NZ_BPQD01000052.1"/>
</dbReference>
<dbReference type="InterPro" id="IPR039068">
    <property type="entry name" value="PqqC-like"/>
</dbReference>
<keyword evidence="4 5" id="KW-0560">Oxidoreductase</keyword>
<evidence type="ECO:0000256" key="3">
    <source>
        <dbReference type="ARBA" id="ARBA00022905"/>
    </source>
</evidence>
<dbReference type="Pfam" id="PF05402">
    <property type="entry name" value="PqqD"/>
    <property type="match status" value="1"/>
</dbReference>
<proteinExistence type="inferred from homology"/>
<evidence type="ECO:0000313" key="7">
    <source>
        <dbReference type="EMBL" id="MDN3589152.1"/>
    </source>
</evidence>
<dbReference type="EMBL" id="JAUFPX010000001">
    <property type="protein sequence ID" value="MDN3589152.1"/>
    <property type="molecule type" value="Genomic_DNA"/>
</dbReference>
<dbReference type="InterPro" id="IPR041881">
    <property type="entry name" value="PqqD_sf"/>
</dbReference>
<dbReference type="Gene3D" id="1.20.910.10">
    <property type="entry name" value="Heme oxygenase-like"/>
    <property type="match status" value="1"/>
</dbReference>
<comment type="similarity">
    <text evidence="5">Belongs to the PqqC family.</text>
</comment>
<evidence type="ECO:0000256" key="4">
    <source>
        <dbReference type="ARBA" id="ARBA00023002"/>
    </source>
</evidence>
<keyword evidence="8" id="KW-1185">Reference proteome</keyword>
<dbReference type="InterPro" id="IPR008792">
    <property type="entry name" value="PQQD"/>
</dbReference>
<dbReference type="InterPro" id="IPR004305">
    <property type="entry name" value="Thiaminase-2/PQQC"/>
</dbReference>
<comment type="subunit">
    <text evidence="2">Monomer. Interacts with PqqE.</text>
</comment>
<dbReference type="InterPro" id="IPR016084">
    <property type="entry name" value="Haem_Oase-like_multi-hlx"/>
</dbReference>
<feature type="domain" description="Thiaminase-2/PQQC" evidence="6">
    <location>
        <begin position="25"/>
        <end position="234"/>
    </location>
</feature>
<comment type="caution">
    <text evidence="7">The sequence shown here is derived from an EMBL/GenBank/DDBJ whole genome shotgun (WGS) entry which is preliminary data.</text>
</comment>
<dbReference type="CDD" id="cd19370">
    <property type="entry name" value="TenA_PqqC"/>
    <property type="match status" value="1"/>
</dbReference>
<accession>A0ABT8BAV4</accession>
<dbReference type="HAMAP" id="MF_00654">
    <property type="entry name" value="PQQ_syn_PqqC"/>
    <property type="match status" value="1"/>
</dbReference>
<dbReference type="GO" id="GO:0033732">
    <property type="term" value="F:pyrroloquinoline-quinone synthase activity"/>
    <property type="evidence" value="ECO:0007669"/>
    <property type="project" value="UniProtKB-EC"/>
</dbReference>
<dbReference type="InterPro" id="IPR022479">
    <property type="entry name" value="PqqD_bac"/>
</dbReference>
<name>A0ABT8BAV4_9HYPH</name>
<evidence type="ECO:0000259" key="6">
    <source>
        <dbReference type="Pfam" id="PF03070"/>
    </source>
</evidence>
<evidence type="ECO:0000256" key="1">
    <source>
        <dbReference type="ARBA" id="ARBA00004886"/>
    </source>
</evidence>
<evidence type="ECO:0000256" key="2">
    <source>
        <dbReference type="ARBA" id="ARBA00011741"/>
    </source>
</evidence>
<dbReference type="NCBIfam" id="TIGR03859">
    <property type="entry name" value="PQQ_PqqD"/>
    <property type="match status" value="1"/>
</dbReference>
<dbReference type="Gene3D" id="1.10.10.1150">
    <property type="entry name" value="Coenzyme PQQ synthesis protein D (PqqD)"/>
    <property type="match status" value="1"/>
</dbReference>
<keyword evidence="3 5" id="KW-0884">PQQ biosynthesis</keyword>
<protein>
    <recommendedName>
        <fullName evidence="5">Pyrroloquinoline-quinone synthase</fullName>
        <ecNumber evidence="5">1.3.3.11</ecNumber>
    </recommendedName>
    <alternativeName>
        <fullName evidence="5">Coenzyme PQQ synthesis protein C</fullName>
    </alternativeName>
    <alternativeName>
        <fullName evidence="5">Pyrroloquinoline quinone biosynthesis protein C</fullName>
    </alternativeName>
</protein>